<dbReference type="EMBL" id="NMUQ01000002">
    <property type="protein sequence ID" value="OXM14330.1"/>
    <property type="molecule type" value="Genomic_DNA"/>
</dbReference>
<dbReference type="RefSeq" id="WP_089525154.1">
    <property type="nucleotide sequence ID" value="NZ_NMUQ01000002.1"/>
</dbReference>
<gene>
    <name evidence="2" type="ORF">CGZ75_15370</name>
</gene>
<dbReference type="PANTHER" id="PTHR46656:SF3">
    <property type="entry name" value="PUTATIVE-RELATED"/>
    <property type="match status" value="1"/>
</dbReference>
<dbReference type="SUPFAM" id="SSF53756">
    <property type="entry name" value="UDP-Glycosyltransferase/glycogen phosphorylase"/>
    <property type="match status" value="1"/>
</dbReference>
<dbReference type="PANTHER" id="PTHR46656">
    <property type="entry name" value="PUTATIVE-RELATED"/>
    <property type="match status" value="1"/>
</dbReference>
<proteinExistence type="predicted"/>
<organism evidence="2 3">
    <name type="scientific">Paenibacillus herberti</name>
    <dbReference type="NCBI Taxonomy" id="1619309"/>
    <lineage>
        <taxon>Bacteria</taxon>
        <taxon>Bacillati</taxon>
        <taxon>Bacillota</taxon>
        <taxon>Bacilli</taxon>
        <taxon>Bacillales</taxon>
        <taxon>Paenibacillaceae</taxon>
        <taxon>Paenibacillus</taxon>
    </lineage>
</organism>
<evidence type="ECO:0000313" key="3">
    <source>
        <dbReference type="Proteomes" id="UP000215145"/>
    </source>
</evidence>
<reference evidence="2 3" key="1">
    <citation type="submission" date="2017-07" db="EMBL/GenBank/DDBJ databases">
        <title>Paenibacillus herberti R33 genome sequencing and assembly.</title>
        <authorList>
            <person name="Su W."/>
        </authorList>
    </citation>
    <scope>NUCLEOTIDE SEQUENCE [LARGE SCALE GENOMIC DNA]</scope>
    <source>
        <strain evidence="2 3">R33</strain>
    </source>
</reference>
<dbReference type="Proteomes" id="UP000215145">
    <property type="component" value="Unassembled WGS sequence"/>
</dbReference>
<dbReference type="OrthoDB" id="440232at2"/>
<protein>
    <submittedName>
        <fullName evidence="2">Uncharacterized protein</fullName>
    </submittedName>
</protein>
<feature type="region of interest" description="Disordered" evidence="1">
    <location>
        <begin position="446"/>
        <end position="476"/>
    </location>
</feature>
<keyword evidence="3" id="KW-1185">Reference proteome</keyword>
<evidence type="ECO:0000313" key="2">
    <source>
        <dbReference type="EMBL" id="OXM14330.1"/>
    </source>
</evidence>
<dbReference type="Pfam" id="PF13692">
    <property type="entry name" value="Glyco_trans_1_4"/>
    <property type="match status" value="1"/>
</dbReference>
<comment type="caution">
    <text evidence="2">The sequence shown here is derived from an EMBL/GenBank/DDBJ whole genome shotgun (WGS) entry which is preliminary data.</text>
</comment>
<feature type="region of interest" description="Disordered" evidence="1">
    <location>
        <begin position="497"/>
        <end position="528"/>
    </location>
</feature>
<dbReference type="AlphaFoldDB" id="A0A229NWR4"/>
<name>A0A229NWR4_9BACL</name>
<sequence length="636" mass="70439">MKNSKLKSVVWRGPMERFGGLGNASREYVRALRRAGMGVSTGAPRRLTGSNGRQLLVYHFPPNTLDPNKARRRYAKVVLNTVWETTKIPSQWKRAINRYDAVIVPSRHNVKVMRDSGVTVPLYRVPHGVNTSRFHPGNSPAALPGSAGCFVFLSVFSFQHRKNPEALLRAYLEEFSEQDRVLLVIKTSGWKETGGAEAVRRSIARYRASLRLPHRPAPIHIITGNISERQLRGLYTAADAFVLPTRGEGVGMPFMEALASGIPVIATRWGGQSDFLTDGNSFAVPYRLCKPSEKMTGNRAIARSFRGLFAQEGQLWAEADINGLKRQMRAASGDRGLCRQKGRRGREDMLAHSWTAAGRILRRTLERISEGRIGEGASRVHVWRPSGAQSSWFAKGRRAAIWGPSVGKLDRSEKRSQAGEWRVIGGGSSRSTGESRERDWRVLGGKLSRNTESKRAEVGGPSWKAAGNRTESGRPRVVKPSVLKPSRNTAVGQQAGGWRVIGGKPNRSAEGNRTEMRRRSERKLSRNVASRRTGGWRLVKGKLVWSKEGKGARVWRARRKPPIWSMDGSRAGIWRESGKRPGWSAGVKRAEIWRLSGKPDGKPSSAKPSSASGDWRVVALLRRASGKKVKASVPLI</sequence>
<dbReference type="Gene3D" id="3.40.50.2000">
    <property type="entry name" value="Glycogen Phosphorylase B"/>
    <property type="match status" value="1"/>
</dbReference>
<evidence type="ECO:0000256" key="1">
    <source>
        <dbReference type="SAM" id="MobiDB-lite"/>
    </source>
</evidence>
<feature type="compositionally biased region" description="Basic and acidic residues" evidence="1">
    <location>
        <begin position="510"/>
        <end position="524"/>
    </location>
</feature>
<accession>A0A229NWR4</accession>